<dbReference type="PANTHER" id="PTHR11157">
    <property type="entry name" value="FATTY ACID ACYL TRANSFERASE-RELATED"/>
    <property type="match status" value="1"/>
</dbReference>
<keyword evidence="9 10" id="KW-0275">Fatty acid biosynthesis</keyword>
<organism evidence="12">
    <name type="scientific">Dermatophagoides farinae</name>
    <name type="common">American house dust mite</name>
    <dbReference type="NCBI Taxonomy" id="6954"/>
    <lineage>
        <taxon>Eukaryota</taxon>
        <taxon>Metazoa</taxon>
        <taxon>Ecdysozoa</taxon>
        <taxon>Arthropoda</taxon>
        <taxon>Chelicerata</taxon>
        <taxon>Arachnida</taxon>
        <taxon>Acari</taxon>
        <taxon>Acariformes</taxon>
        <taxon>Sarcoptiformes</taxon>
        <taxon>Astigmata</taxon>
        <taxon>Psoroptidia</taxon>
        <taxon>Analgoidea</taxon>
        <taxon>Pyroglyphidae</taxon>
        <taxon>Dermatophagoidinae</taxon>
        <taxon>Dermatophagoides</taxon>
    </lineage>
</organism>
<reference evidence="12" key="1">
    <citation type="submission" date="2020-06" db="EMBL/GenBank/DDBJ databases">
        <authorList>
            <person name="Ji K."/>
            <person name="Li J."/>
        </authorList>
    </citation>
    <scope>NUCLEOTIDE SEQUENCE</scope>
    <source>
        <strain evidence="12">JKM2019</strain>
        <tissue evidence="12">Whole body</tissue>
    </source>
</reference>
<feature type="signal peptide" evidence="11">
    <location>
        <begin position="1"/>
        <end position="21"/>
    </location>
</feature>
<reference evidence="12" key="2">
    <citation type="journal article" date="2021" name="World Allergy Organ. J.">
        <title>Chromosome-level assembly of Dermatophagoides farinae genome and transcriptome reveals two novel allergens Der f 37 and Der f 39.</title>
        <authorList>
            <person name="Chen J."/>
            <person name="Cai Z."/>
            <person name="Fan D."/>
            <person name="Hu J."/>
            <person name="Hou Y."/>
            <person name="He Y."/>
            <person name="Zhang Z."/>
            <person name="Zhao Z."/>
            <person name="Gao P."/>
            <person name="Hu W."/>
            <person name="Sun J."/>
            <person name="Li J."/>
            <person name="Ji K."/>
        </authorList>
    </citation>
    <scope>NUCLEOTIDE SEQUENCE</scope>
    <source>
        <strain evidence="12">JKM2019</strain>
    </source>
</reference>
<evidence type="ECO:0000256" key="10">
    <source>
        <dbReference type="RuleBase" id="RU361115"/>
    </source>
</evidence>
<dbReference type="GO" id="GO:0034625">
    <property type="term" value="P:fatty acid elongation, monounsaturated fatty acid"/>
    <property type="evidence" value="ECO:0007669"/>
    <property type="project" value="TreeGrafter"/>
</dbReference>
<evidence type="ECO:0000313" key="12">
    <source>
        <dbReference type="EMBL" id="KAH7643802.1"/>
    </source>
</evidence>
<feature type="transmembrane region" description="Helical" evidence="10">
    <location>
        <begin position="141"/>
        <end position="161"/>
    </location>
</feature>
<name>A0A9D4P4D5_DERFA</name>
<dbReference type="PANTHER" id="PTHR11157:SF17">
    <property type="entry name" value="ELONGATION OF VERY LONG CHAIN FATTY ACIDS PROTEIN 6"/>
    <property type="match status" value="1"/>
</dbReference>
<keyword evidence="2 10" id="KW-0444">Lipid biosynthesis</keyword>
<gene>
    <name evidence="12" type="ORF">HUG17_6164</name>
</gene>
<evidence type="ECO:0000256" key="9">
    <source>
        <dbReference type="ARBA" id="ARBA00023160"/>
    </source>
</evidence>
<dbReference type="EMBL" id="SDOV01000002">
    <property type="protein sequence ID" value="KAH7643802.1"/>
    <property type="molecule type" value="Genomic_DNA"/>
</dbReference>
<dbReference type="GO" id="GO:0009922">
    <property type="term" value="F:fatty acid elongase activity"/>
    <property type="evidence" value="ECO:0007669"/>
    <property type="project" value="UniProtKB-EC"/>
</dbReference>
<dbReference type="PROSITE" id="PS01188">
    <property type="entry name" value="ELO"/>
    <property type="match status" value="1"/>
</dbReference>
<feature type="transmembrane region" description="Helical" evidence="10">
    <location>
        <begin position="34"/>
        <end position="55"/>
    </location>
</feature>
<dbReference type="AlphaFoldDB" id="A0A9D4P4D5"/>
<evidence type="ECO:0000256" key="3">
    <source>
        <dbReference type="ARBA" id="ARBA00022679"/>
    </source>
</evidence>
<dbReference type="GO" id="GO:0005789">
    <property type="term" value="C:endoplasmic reticulum membrane"/>
    <property type="evidence" value="ECO:0007669"/>
    <property type="project" value="TreeGrafter"/>
</dbReference>
<evidence type="ECO:0000256" key="4">
    <source>
        <dbReference type="ARBA" id="ARBA00022692"/>
    </source>
</evidence>
<keyword evidence="7 10" id="KW-0443">Lipid metabolism</keyword>
<feature type="chain" id="PRO_5039513049" description="Elongation of very long chain fatty acids protein" evidence="11">
    <location>
        <begin position="22"/>
        <end position="211"/>
    </location>
</feature>
<comment type="subcellular location">
    <subcellularLocation>
        <location evidence="1">Membrane</location>
        <topology evidence="1">Multi-pass membrane protein</topology>
    </subcellularLocation>
</comment>
<comment type="caution">
    <text evidence="12">The sequence shown here is derived from an EMBL/GenBank/DDBJ whole genome shotgun (WGS) entry which is preliminary data.</text>
</comment>
<comment type="catalytic activity">
    <reaction evidence="10">
        <text>a very-long-chain acyl-CoA + malonyl-CoA + H(+) = a very-long-chain 3-oxoacyl-CoA + CO2 + CoA</text>
        <dbReference type="Rhea" id="RHEA:32727"/>
        <dbReference type="ChEBI" id="CHEBI:15378"/>
        <dbReference type="ChEBI" id="CHEBI:16526"/>
        <dbReference type="ChEBI" id="CHEBI:57287"/>
        <dbReference type="ChEBI" id="CHEBI:57384"/>
        <dbReference type="ChEBI" id="CHEBI:90725"/>
        <dbReference type="ChEBI" id="CHEBI:90736"/>
        <dbReference type="EC" id="2.3.1.199"/>
    </reaction>
</comment>
<comment type="similarity">
    <text evidence="10">Belongs to the ELO family.</text>
</comment>
<evidence type="ECO:0000256" key="8">
    <source>
        <dbReference type="ARBA" id="ARBA00023136"/>
    </source>
</evidence>
<dbReference type="InterPro" id="IPR002076">
    <property type="entry name" value="ELO_fam"/>
</dbReference>
<protein>
    <recommendedName>
        <fullName evidence="10">Elongation of very long chain fatty acids protein</fullName>
        <ecNumber evidence="10">2.3.1.199</ecNumber>
    </recommendedName>
    <alternativeName>
        <fullName evidence="10">Very-long-chain 3-oxoacyl-CoA synthase</fullName>
    </alternativeName>
</protein>
<evidence type="ECO:0000256" key="2">
    <source>
        <dbReference type="ARBA" id="ARBA00022516"/>
    </source>
</evidence>
<feature type="transmembrane region" description="Helical" evidence="10">
    <location>
        <begin position="112"/>
        <end position="134"/>
    </location>
</feature>
<keyword evidence="11" id="KW-0732">Signal</keyword>
<keyword evidence="6 10" id="KW-1133">Transmembrane helix</keyword>
<dbReference type="GO" id="GO:0034626">
    <property type="term" value="P:fatty acid elongation, polyunsaturated fatty acid"/>
    <property type="evidence" value="ECO:0007669"/>
    <property type="project" value="TreeGrafter"/>
</dbReference>
<dbReference type="Proteomes" id="UP000828236">
    <property type="component" value="Unassembled WGS sequence"/>
</dbReference>
<keyword evidence="8 10" id="KW-0472">Membrane</keyword>
<sequence length="211" mass="25527">MIKVYVFVIIIFALMIHFDDGIPFLETEWFQSYWTISIPIAIVYVALIVSLPNWIRKPIKCLEYLRIWNFTLMIFSVMATYRLGMNFVEKIYQRGLRASYCDRDYHHDRRVYYWYFLFVSSKLFEMGDTIFLLARQKRIRFIHWFHHVLTMIYSWYIAVYLPAIGRWMSTMNTAIHSLMYGYYYLQSCQIRLPGSVAITVTICRHHRCLSV</sequence>
<dbReference type="EC" id="2.3.1.199" evidence="10"/>
<feature type="transmembrane region" description="Helical" evidence="10">
    <location>
        <begin position="67"/>
        <end position="84"/>
    </location>
</feature>
<evidence type="ECO:0000256" key="7">
    <source>
        <dbReference type="ARBA" id="ARBA00023098"/>
    </source>
</evidence>
<dbReference type="GO" id="GO:0042761">
    <property type="term" value="P:very long-chain fatty acid biosynthetic process"/>
    <property type="evidence" value="ECO:0007669"/>
    <property type="project" value="TreeGrafter"/>
</dbReference>
<evidence type="ECO:0000256" key="5">
    <source>
        <dbReference type="ARBA" id="ARBA00022832"/>
    </source>
</evidence>
<dbReference type="GO" id="GO:0030148">
    <property type="term" value="P:sphingolipid biosynthetic process"/>
    <property type="evidence" value="ECO:0007669"/>
    <property type="project" value="TreeGrafter"/>
</dbReference>
<dbReference type="Pfam" id="PF01151">
    <property type="entry name" value="ELO"/>
    <property type="match status" value="1"/>
</dbReference>
<keyword evidence="4 10" id="KW-0812">Transmembrane</keyword>
<evidence type="ECO:0000256" key="1">
    <source>
        <dbReference type="ARBA" id="ARBA00004141"/>
    </source>
</evidence>
<dbReference type="InterPro" id="IPR030457">
    <property type="entry name" value="ELO_CS"/>
</dbReference>
<proteinExistence type="inferred from homology"/>
<keyword evidence="5 10" id="KW-0276">Fatty acid metabolism</keyword>
<comment type="caution">
    <text evidence="10">Lacks conserved residue(s) required for the propagation of feature annotation.</text>
</comment>
<evidence type="ECO:0000256" key="11">
    <source>
        <dbReference type="SAM" id="SignalP"/>
    </source>
</evidence>
<evidence type="ECO:0000256" key="6">
    <source>
        <dbReference type="ARBA" id="ARBA00022989"/>
    </source>
</evidence>
<keyword evidence="3 10" id="KW-0808">Transferase</keyword>
<accession>A0A9D4P4D5</accession>
<dbReference type="GO" id="GO:0019367">
    <property type="term" value="P:fatty acid elongation, saturated fatty acid"/>
    <property type="evidence" value="ECO:0007669"/>
    <property type="project" value="TreeGrafter"/>
</dbReference>